<gene>
    <name evidence="4" type="ORF">DSM100238_0656</name>
</gene>
<dbReference type="GO" id="GO:0005975">
    <property type="term" value="P:carbohydrate metabolic process"/>
    <property type="evidence" value="ECO:0007669"/>
    <property type="project" value="UniProtKB-ARBA"/>
</dbReference>
<feature type="region of interest" description="Disordered" evidence="1">
    <location>
        <begin position="511"/>
        <end position="532"/>
    </location>
</feature>
<dbReference type="SUPFAM" id="SSF49373">
    <property type="entry name" value="Invasin/intimin cell-adhesion fragments"/>
    <property type="match status" value="2"/>
</dbReference>
<dbReference type="Proteomes" id="UP000440041">
    <property type="component" value="Unassembled WGS sequence"/>
</dbReference>
<feature type="transmembrane region" description="Helical" evidence="2">
    <location>
        <begin position="1511"/>
        <end position="1529"/>
    </location>
</feature>
<feature type="region of interest" description="Disordered" evidence="1">
    <location>
        <begin position="1118"/>
        <end position="1154"/>
    </location>
</feature>
<dbReference type="InterPro" id="IPR003343">
    <property type="entry name" value="Big_2"/>
</dbReference>
<dbReference type="Pfam" id="PF22359">
    <property type="entry name" value="Big-like"/>
    <property type="match status" value="1"/>
</dbReference>
<protein>
    <submittedName>
        <fullName evidence="4">Cell surface protein</fullName>
    </submittedName>
</protein>
<dbReference type="SMART" id="SM00635">
    <property type="entry name" value="BID_2"/>
    <property type="match status" value="2"/>
</dbReference>
<feature type="compositionally biased region" description="Polar residues" evidence="1">
    <location>
        <begin position="515"/>
        <end position="527"/>
    </location>
</feature>
<dbReference type="InterPro" id="IPR013783">
    <property type="entry name" value="Ig-like_fold"/>
</dbReference>
<organism evidence="4 5">
    <name type="scientific">Bifidobacterium apri</name>
    <dbReference type="NCBI Taxonomy" id="1769423"/>
    <lineage>
        <taxon>Bacteria</taxon>
        <taxon>Bacillati</taxon>
        <taxon>Actinomycetota</taxon>
        <taxon>Actinomycetes</taxon>
        <taxon>Bifidobacteriales</taxon>
        <taxon>Bifidobacteriaceae</taxon>
        <taxon>Bifidobacterium</taxon>
    </lineage>
</organism>
<evidence type="ECO:0000313" key="4">
    <source>
        <dbReference type="EMBL" id="KAB8299622.1"/>
    </source>
</evidence>
<feature type="domain" description="BIG2" evidence="3">
    <location>
        <begin position="912"/>
        <end position="985"/>
    </location>
</feature>
<dbReference type="InterPro" id="IPR041033">
    <property type="entry name" value="SpaA_PFL_dom_1"/>
</dbReference>
<keyword evidence="2" id="KW-0472">Membrane</keyword>
<feature type="region of interest" description="Disordered" evidence="1">
    <location>
        <begin position="726"/>
        <end position="745"/>
    </location>
</feature>
<comment type="caution">
    <text evidence="4">The sequence shown here is derived from an EMBL/GenBank/DDBJ whole genome shotgun (WGS) entry which is preliminary data.</text>
</comment>
<sequence length="1535" mass="160057">MTNRKRLTPSRRMHSSRKRSVAWFRCGGGATPSHNLSRVISKAHAHVVVPFITVSVVAAIVATYLVAFSPAGAAGASDGFDSAITAAGSIHTSVPLKMGDNVDGESNPDTGVATYVGGNMYVGEKIGSDSATVQSNLNGANGITGSYAAEAEGLTLVNGRLAMRQLKNSWGGLGFRFGVVGFGSQYRPKETYTDSSGTHHASVLAVRGSDQSGVTTLMNSPSVDIAAWPVTSTGSTVNYGGGWIGSSYGATRDFSYTATVSGSSSIANEWGHGTDSSYASLASVSSTDGKRKAGSWSTFADASSFTVNGTDYSGYLSQVQSDSKKLVALRANGTYEVGVAPSEDFTRYKYDYFKREIYNTQSVDSYKFVFSSSSVTEKLITLTGDGTSSFQVFDLPVSALDSTGYTGIDFWLCNIPDTASVIINVVNDDDGTASNTVAFNNGWRLWWGGTKDSKITDSDVNEIAGWYARGAKTDGVGVSSTSEDETEVFATRVQQLLWNFPYTSQLTIKGGQGSGMQTVKSGSTGSEGTAKAMRTTDDPAASWMGSIYVPKGSFQSHVSTNGRVYVGGDFEMDNPATAVVSYSDGTPFTNFENGSSTSVIDMDQERHNLPWFTSDAASITFAKVDDSDATLKPGSTWAVYGSISDAENRKHSLVTVVDNGRNDTNAAAGVITVQGLTANANYYIREVAAPSGYQLNTNIYTAQTKSSGYSGENHLTGRVYTASGTQIGTSDTTDNRLHSMTDSNSGSDSSYYAIGDVKSGASVTWRKEDESGQPLAGSQWKLSYTPSSGGTVDYTVTDNTIAPTGVTLALDGNDVTSGSAKVQEYRNIVLAATVTPDGANQQVTWSSSDSGVAVVSGGVVTGVAVGQTVIKACTISDATVCGSVTVTVESADATSLMVTRGGKTVATASGSLDSTVETDATITMFNGTTVDLDANATPSTVQPVWSSNDTNVATVSDTGLITAVANGTTMVIVQAGNKSIRFRVTVQDTDETKTVVYFHHTENGWTGDVYLKYEANDGTWPTVGNYTPMKSTSCNNDYVAAVIDRAQSGKGFLFTTSNTTDKGDWYQPSKNTNFVFTGGTAITVSGGKATDGAPSGCPVAADKTLAGSSATITVGTTTTTSETTAVSGSTPASGSSSDTGSSSGSGTQGAASTTATLADTNPAVGVFTLTDLADGTYQLTENVAPEGYAKSTTAYSFTVTNGVLKWTSGSPGADGSLTVVNTPTQVEWRKVDGDTMQAGGTLATLPGSQWKITALDSQGGETDSSYCIADNNQTIDTTRCTGNAETYTDSDAAEGVISVKGLPAGTYKLVETVAPVLHELPDAADTWYTFTISADGVTSDITDVKGDTTMLTDASGTSMNTIGDTRTTGSATWKKTDIAGIALGGSTWKVTFCPDSSPNSCDEPVTITDWAPTDGSTTHTECSATWACDTNPAAGGFKLANLPWGTYTLVEQKAPNGYVADTTPHTFIIVRSTATNPIDANQLAHDVGSIENEISITSLPMTGGEWTPRNVALIGISALVLAAVSYGIAKRRRRE</sequence>
<dbReference type="Gene3D" id="2.60.40.1080">
    <property type="match status" value="2"/>
</dbReference>
<keyword evidence="2" id="KW-1133">Transmembrane helix</keyword>
<evidence type="ECO:0000259" key="3">
    <source>
        <dbReference type="SMART" id="SM00635"/>
    </source>
</evidence>
<keyword evidence="2" id="KW-0812">Transmembrane</keyword>
<reference evidence="4 5" key="1">
    <citation type="submission" date="2019-09" db="EMBL/GenBank/DDBJ databases">
        <title>Characterization of the phylogenetic diversity of two novel species belonging to the genus Bifidobacterium: Bifidobacterium cebidarum sp. nov. and Bifidobacterium leontopitheci sp. nov.</title>
        <authorList>
            <person name="Lugli G.A."/>
            <person name="Duranti S."/>
            <person name="Milani C."/>
            <person name="Turroni F."/>
            <person name="Ventura M."/>
        </authorList>
    </citation>
    <scope>NUCLEOTIDE SEQUENCE [LARGE SCALE GENOMIC DNA]</scope>
    <source>
        <strain evidence="4 5">DSM 100238</strain>
    </source>
</reference>
<name>A0A6A2VI27_9BIFI</name>
<dbReference type="InterPro" id="IPR008964">
    <property type="entry name" value="Invasin/intimin_cell_adhesion"/>
</dbReference>
<evidence type="ECO:0000313" key="5">
    <source>
        <dbReference type="Proteomes" id="UP000440041"/>
    </source>
</evidence>
<proteinExistence type="predicted"/>
<dbReference type="Pfam" id="PF17802">
    <property type="entry name" value="SpaA"/>
    <property type="match status" value="4"/>
</dbReference>
<dbReference type="Gene3D" id="2.60.40.10">
    <property type="entry name" value="Immunoglobulins"/>
    <property type="match status" value="4"/>
</dbReference>
<evidence type="ECO:0000256" key="2">
    <source>
        <dbReference type="SAM" id="Phobius"/>
    </source>
</evidence>
<dbReference type="InterPro" id="IPR054604">
    <property type="entry name" value="SbsC_Big-like"/>
</dbReference>
<feature type="transmembrane region" description="Helical" evidence="2">
    <location>
        <begin position="47"/>
        <end position="67"/>
    </location>
</feature>
<dbReference type="EMBL" id="WBSO01000003">
    <property type="protein sequence ID" value="KAB8299622.1"/>
    <property type="molecule type" value="Genomic_DNA"/>
</dbReference>
<accession>A0A6A2VI27</accession>
<evidence type="ECO:0000256" key="1">
    <source>
        <dbReference type="SAM" id="MobiDB-lite"/>
    </source>
</evidence>
<keyword evidence="5" id="KW-1185">Reference proteome</keyword>
<feature type="domain" description="BIG2" evidence="3">
    <location>
        <begin position="809"/>
        <end position="882"/>
    </location>
</feature>